<evidence type="ECO:0000313" key="9">
    <source>
        <dbReference type="EMBL" id="MCP2333277.1"/>
    </source>
</evidence>
<gene>
    <name evidence="9" type="ORF">G443_003547</name>
</gene>
<dbReference type="CDD" id="cd00306">
    <property type="entry name" value="Peptidases_S8_S53"/>
    <property type="match status" value="1"/>
</dbReference>
<accession>A0ABT1JL91</accession>
<dbReference type="Gene3D" id="3.40.50.200">
    <property type="entry name" value="Peptidase S8/S53 domain"/>
    <property type="match status" value="1"/>
</dbReference>
<keyword evidence="3 5" id="KW-0378">Hydrolase</keyword>
<dbReference type="InterPro" id="IPR036852">
    <property type="entry name" value="Peptidase_S8/S53_dom_sf"/>
</dbReference>
<dbReference type="SUPFAM" id="SSF52743">
    <property type="entry name" value="Subtilisin-like"/>
    <property type="match status" value="1"/>
</dbReference>
<dbReference type="Proteomes" id="UP000791080">
    <property type="component" value="Unassembled WGS sequence"/>
</dbReference>
<dbReference type="InterPro" id="IPR015500">
    <property type="entry name" value="Peptidase_S8_subtilisin-rel"/>
</dbReference>
<dbReference type="PANTHER" id="PTHR43806">
    <property type="entry name" value="PEPTIDASE S8"/>
    <property type="match status" value="1"/>
</dbReference>
<keyword evidence="4 5" id="KW-0720">Serine protease</keyword>
<dbReference type="PRINTS" id="PR00723">
    <property type="entry name" value="SUBTILISIN"/>
</dbReference>
<dbReference type="InterPro" id="IPR000209">
    <property type="entry name" value="Peptidase_S8/S53_dom"/>
</dbReference>
<evidence type="ECO:0000256" key="1">
    <source>
        <dbReference type="ARBA" id="ARBA00011073"/>
    </source>
</evidence>
<evidence type="ECO:0000313" key="10">
    <source>
        <dbReference type="Proteomes" id="UP000791080"/>
    </source>
</evidence>
<dbReference type="PROSITE" id="PS51892">
    <property type="entry name" value="SUBTILASE"/>
    <property type="match status" value="1"/>
</dbReference>
<name>A0ABT1JL91_ACTCY</name>
<dbReference type="InterPro" id="IPR023828">
    <property type="entry name" value="Peptidase_S8_Ser-AS"/>
</dbReference>
<dbReference type="PANTHER" id="PTHR43806:SF11">
    <property type="entry name" value="CEREVISIN-RELATED"/>
    <property type="match status" value="1"/>
</dbReference>
<dbReference type="EMBL" id="AUBJ02000001">
    <property type="protein sequence ID" value="MCP2333277.1"/>
    <property type="molecule type" value="Genomic_DNA"/>
</dbReference>
<feature type="domain" description="Peptidase S8/S53" evidence="8">
    <location>
        <begin position="159"/>
        <end position="393"/>
    </location>
</feature>
<keyword evidence="10" id="KW-1185">Reference proteome</keyword>
<proteinExistence type="inferred from homology"/>
<dbReference type="Pfam" id="PF00082">
    <property type="entry name" value="Peptidase_S8"/>
    <property type="match status" value="1"/>
</dbReference>
<organism evidence="9 10">
    <name type="scientific">Actinoalloteichus caeruleus DSM 43889</name>
    <dbReference type="NCBI Taxonomy" id="1120930"/>
    <lineage>
        <taxon>Bacteria</taxon>
        <taxon>Bacillati</taxon>
        <taxon>Actinomycetota</taxon>
        <taxon>Actinomycetes</taxon>
        <taxon>Pseudonocardiales</taxon>
        <taxon>Pseudonocardiaceae</taxon>
        <taxon>Actinoalloteichus</taxon>
        <taxon>Actinoalloteichus cyanogriseus</taxon>
    </lineage>
</organism>
<evidence type="ECO:0000256" key="2">
    <source>
        <dbReference type="ARBA" id="ARBA00022670"/>
    </source>
</evidence>
<comment type="similarity">
    <text evidence="1 5 6">Belongs to the peptidase S8 family.</text>
</comment>
<dbReference type="RefSeq" id="WP_026419632.1">
    <property type="nucleotide sequence ID" value="NZ_AUBJ02000001.1"/>
</dbReference>
<keyword evidence="2 5" id="KW-0645">Protease</keyword>
<evidence type="ECO:0000256" key="6">
    <source>
        <dbReference type="RuleBase" id="RU003355"/>
    </source>
</evidence>
<reference evidence="9 10" key="1">
    <citation type="submission" date="2022-06" db="EMBL/GenBank/DDBJ databases">
        <title>Genomic Encyclopedia of Type Strains, Phase I: the one thousand microbial genomes (KMG-I) project.</title>
        <authorList>
            <person name="Kyrpides N."/>
        </authorList>
    </citation>
    <scope>NUCLEOTIDE SEQUENCE [LARGE SCALE GENOMIC DNA]</scope>
    <source>
        <strain evidence="9 10">DSM 43889</strain>
    </source>
</reference>
<evidence type="ECO:0000256" key="7">
    <source>
        <dbReference type="SAM" id="MobiDB-lite"/>
    </source>
</evidence>
<evidence type="ECO:0000256" key="5">
    <source>
        <dbReference type="PROSITE-ProRule" id="PRU01240"/>
    </source>
</evidence>
<feature type="active site" description="Charge relay system" evidence="5">
    <location>
        <position position="205"/>
    </location>
</feature>
<dbReference type="PROSITE" id="PS00138">
    <property type="entry name" value="SUBTILASE_SER"/>
    <property type="match status" value="1"/>
</dbReference>
<feature type="active site" description="Charge relay system" evidence="5">
    <location>
        <position position="373"/>
    </location>
</feature>
<dbReference type="InterPro" id="IPR023827">
    <property type="entry name" value="Peptidase_S8_Asp-AS"/>
</dbReference>
<dbReference type="InterPro" id="IPR050131">
    <property type="entry name" value="Peptidase_S8_subtilisin-like"/>
</dbReference>
<protein>
    <submittedName>
        <fullName evidence="9">Subtilase family protein</fullName>
    </submittedName>
</protein>
<comment type="caution">
    <text evidence="9">The sequence shown here is derived from an EMBL/GenBank/DDBJ whole genome shotgun (WGS) entry which is preliminary data.</text>
</comment>
<sequence>MTISNLPVGPAAESQRPLPDLVEQLRPYDPDLVVHDPGGPAECVVRGGELLVAADKAELVRDGLRRWVDGEQTHDQLGVTRLRLRPAERGHCVELAAEAATAAGTTGPSSVQPNHVHFGSPVLHGTPLLQDTPAPVGPELDRPGEPVPPAPADEVWEPAVTVAVLDTGLDPHPWFAGRTWFSEWGLSPEVLDADDDAGQDRHAGHGTFIAGILLQHAPGVTLRHQRVLSSLGITDDVTVMGGLRRVRRRAAGSGEHVHAVVLSSGCLTADNACPPLLRREVLAYRDATVVAAAGNLGSDRPFWPAALPEVLAVSAIDAAGRRPGFANHGPWVDAAAPGVDVASSFVQLRPGAGYHAPGTEHRRYGFARWSGTSFAAPRIAAELALLRRNGVTAEAARAEVLRHFPAR</sequence>
<dbReference type="PROSITE" id="PS00136">
    <property type="entry name" value="SUBTILASE_ASP"/>
    <property type="match status" value="1"/>
</dbReference>
<evidence type="ECO:0000256" key="3">
    <source>
        <dbReference type="ARBA" id="ARBA00022801"/>
    </source>
</evidence>
<evidence type="ECO:0000259" key="8">
    <source>
        <dbReference type="Pfam" id="PF00082"/>
    </source>
</evidence>
<feature type="region of interest" description="Disordered" evidence="7">
    <location>
        <begin position="128"/>
        <end position="147"/>
    </location>
</feature>
<evidence type="ECO:0000256" key="4">
    <source>
        <dbReference type="ARBA" id="ARBA00022825"/>
    </source>
</evidence>
<feature type="active site" description="Charge relay system" evidence="5">
    <location>
        <position position="166"/>
    </location>
</feature>